<evidence type="ECO:0000313" key="2">
    <source>
        <dbReference type="Proteomes" id="UP000663479"/>
    </source>
</evidence>
<dbReference type="Proteomes" id="UP000663479">
    <property type="component" value="Chromosome"/>
</dbReference>
<dbReference type="AlphaFoldDB" id="A0AAP9ZB08"/>
<evidence type="ECO:0000313" key="1">
    <source>
        <dbReference type="EMBL" id="QRL02046.1"/>
    </source>
</evidence>
<protein>
    <submittedName>
        <fullName evidence="1">Uncharacterized protein</fullName>
    </submittedName>
</protein>
<dbReference type="EMBL" id="CP066539">
    <property type="protein sequence ID" value="QRL02046.1"/>
    <property type="molecule type" value="Genomic_DNA"/>
</dbReference>
<accession>A0AAP9ZB08</accession>
<reference evidence="1" key="1">
    <citation type="submission" date="2020-12" db="EMBL/GenBank/DDBJ databases">
        <title>Genome reconstruction of Halomonas venusta strain DSM 4743.</title>
        <authorList>
            <person name="Aguirre-Garrido J.F."/>
            <person name="Hernandez-Soto L.M."/>
            <person name="Martinez-Abarca F."/>
        </authorList>
    </citation>
    <scope>NUCLEOTIDE SEQUENCE</scope>
    <source>
        <strain evidence="1">4743</strain>
    </source>
</reference>
<proteinExistence type="predicted"/>
<sequence>MTVEKEIRDYLFANIRERDTKSRDIDLVLYFYGFGKDLWPTLEDAAIKFNVGDSEGRRSERPRQIIKSKFREVAVLSKFYLLSEFSKYLNSFSVHSSEDLNKYLEVNGLFDGDQNIVSLVRLLNDLGEAKEYKVYTIDLKELTRSRYNENREIIVGRESRVKALQKALKKAKTIPGLLGIARLQYLMEEVGLEDIEAQVLLHVIKSDSDSWFYRYNGEDYYLFESRDNVIVNSLEKIKNIASQEELNTLAIVLENSLKRRTAPKKRKYPPVDVIKQYLQSSKYTQIKGSIVQINIELGKLTDIEKAVGNYLSESNANDYPTISNYLISLGYDKPLVDKTVFHSPLLFVDKSEGKFHYKYRLIGRSVNNADMPNMYEVFRQKLIKASLDGTDGSGSVATRKEHHILSLWLFEGKEKEKCAICKKEFSVKSLVTAHKKKRKDCAENERTDPYIVMPLCVFGCDYLYENRVIYVDFGVVKLTDCLEEGYGCELSYIENIKGNRLDSKWLKGGDLYFPKPNKKKQSDA</sequence>
<dbReference type="RefSeq" id="WP_146943182.1">
    <property type="nucleotide sequence ID" value="NZ_BJUL01000005.1"/>
</dbReference>
<organism evidence="1 2">
    <name type="scientific">Vreelandella venusta</name>
    <dbReference type="NCBI Taxonomy" id="44935"/>
    <lineage>
        <taxon>Bacteria</taxon>
        <taxon>Pseudomonadati</taxon>
        <taxon>Pseudomonadota</taxon>
        <taxon>Gammaproteobacteria</taxon>
        <taxon>Oceanospirillales</taxon>
        <taxon>Halomonadaceae</taxon>
        <taxon>Vreelandella</taxon>
    </lineage>
</organism>
<gene>
    <name evidence="1" type="ORF">JDS37_12035</name>
</gene>
<name>A0AAP9ZB08_9GAMM</name>